<keyword evidence="1 2" id="KW-0238">DNA-binding</keyword>
<dbReference type="EMBL" id="VFPO01000001">
    <property type="protein sequence ID" value="TQM69104.1"/>
    <property type="molecule type" value="Genomic_DNA"/>
</dbReference>
<evidence type="ECO:0000256" key="2">
    <source>
        <dbReference type="PROSITE-ProRule" id="PRU00335"/>
    </source>
</evidence>
<feature type="domain" description="HTH tetR-type" evidence="3">
    <location>
        <begin position="48"/>
        <end position="108"/>
    </location>
</feature>
<dbReference type="InterPro" id="IPR040611">
    <property type="entry name" value="AlkX_C"/>
</dbReference>
<dbReference type="PANTHER" id="PTHR30055">
    <property type="entry name" value="HTH-TYPE TRANSCRIPTIONAL REGULATOR RUTR"/>
    <property type="match status" value="1"/>
</dbReference>
<comment type="caution">
    <text evidence="4">The sequence shown here is derived from an EMBL/GenBank/DDBJ whole genome shotgun (WGS) entry which is preliminary data.</text>
</comment>
<sequence length="231" mass="25200">MSGGRDVTGRDGTGRAMTGPGRRVIMVRWGRRLTITQEERRLMGTPGRPVREALLDAAASLLVERGYRGLRMRDVAAAAGVSRQTVYNEFGDKWGLAQAVVIRDNERYLDGIDAVLSEHDDLYSAVTAAVVYTLETSANDQLKKAVLTGAGGDELLPLLTTQAEPVLFTASARIAEHALRHWPDLDRDALTEIADAAVRLTMSHIMLPSGPPERFAHFVARMVTRYVAGSS</sequence>
<name>A0A543IEX5_9ACTN</name>
<dbReference type="InterPro" id="IPR001647">
    <property type="entry name" value="HTH_TetR"/>
</dbReference>
<dbReference type="InterPro" id="IPR050109">
    <property type="entry name" value="HTH-type_TetR-like_transc_reg"/>
</dbReference>
<evidence type="ECO:0000313" key="4">
    <source>
        <dbReference type="EMBL" id="TQM69104.1"/>
    </source>
</evidence>
<organism evidence="4 5">
    <name type="scientific">Actinomadura hallensis</name>
    <dbReference type="NCBI Taxonomy" id="337895"/>
    <lineage>
        <taxon>Bacteria</taxon>
        <taxon>Bacillati</taxon>
        <taxon>Actinomycetota</taxon>
        <taxon>Actinomycetes</taxon>
        <taxon>Streptosporangiales</taxon>
        <taxon>Thermomonosporaceae</taxon>
        <taxon>Actinomadura</taxon>
    </lineage>
</organism>
<dbReference type="GO" id="GO:0000976">
    <property type="term" value="F:transcription cis-regulatory region binding"/>
    <property type="evidence" value="ECO:0007669"/>
    <property type="project" value="TreeGrafter"/>
</dbReference>
<reference evidence="4 5" key="1">
    <citation type="submission" date="2019-06" db="EMBL/GenBank/DDBJ databases">
        <title>Sequencing the genomes of 1000 actinobacteria strains.</title>
        <authorList>
            <person name="Klenk H.-P."/>
        </authorList>
    </citation>
    <scope>NUCLEOTIDE SEQUENCE [LARGE SCALE GENOMIC DNA]</scope>
    <source>
        <strain evidence="4 5">DSM 45043</strain>
    </source>
</reference>
<dbReference type="Pfam" id="PF18556">
    <property type="entry name" value="TetR_C_35"/>
    <property type="match status" value="1"/>
</dbReference>
<evidence type="ECO:0000313" key="5">
    <source>
        <dbReference type="Proteomes" id="UP000316706"/>
    </source>
</evidence>
<dbReference type="Proteomes" id="UP000316706">
    <property type="component" value="Unassembled WGS sequence"/>
</dbReference>
<gene>
    <name evidence="4" type="ORF">FHX41_2786</name>
</gene>
<dbReference type="RefSeq" id="WP_246077328.1">
    <property type="nucleotide sequence ID" value="NZ_VFPO01000001.1"/>
</dbReference>
<proteinExistence type="predicted"/>
<dbReference type="PRINTS" id="PR00455">
    <property type="entry name" value="HTHTETR"/>
</dbReference>
<dbReference type="PANTHER" id="PTHR30055:SF146">
    <property type="entry name" value="HTH-TYPE TRANSCRIPTIONAL DUAL REGULATOR CECR"/>
    <property type="match status" value="1"/>
</dbReference>
<accession>A0A543IEX5</accession>
<evidence type="ECO:0000259" key="3">
    <source>
        <dbReference type="PROSITE" id="PS50977"/>
    </source>
</evidence>
<evidence type="ECO:0000256" key="1">
    <source>
        <dbReference type="ARBA" id="ARBA00023125"/>
    </source>
</evidence>
<feature type="DNA-binding region" description="H-T-H motif" evidence="2">
    <location>
        <begin position="71"/>
        <end position="90"/>
    </location>
</feature>
<dbReference type="AlphaFoldDB" id="A0A543IEX5"/>
<dbReference type="SUPFAM" id="SSF46689">
    <property type="entry name" value="Homeodomain-like"/>
    <property type="match status" value="1"/>
</dbReference>
<dbReference type="InterPro" id="IPR009057">
    <property type="entry name" value="Homeodomain-like_sf"/>
</dbReference>
<protein>
    <submittedName>
        <fullName evidence="4">TetR family transcriptional regulator</fullName>
    </submittedName>
</protein>
<dbReference type="PROSITE" id="PS50977">
    <property type="entry name" value="HTH_TETR_2"/>
    <property type="match status" value="1"/>
</dbReference>
<dbReference type="Gene3D" id="1.10.357.10">
    <property type="entry name" value="Tetracycline Repressor, domain 2"/>
    <property type="match status" value="1"/>
</dbReference>
<dbReference type="GO" id="GO:0003700">
    <property type="term" value="F:DNA-binding transcription factor activity"/>
    <property type="evidence" value="ECO:0007669"/>
    <property type="project" value="TreeGrafter"/>
</dbReference>
<keyword evidence="5" id="KW-1185">Reference proteome</keyword>
<dbReference type="Pfam" id="PF00440">
    <property type="entry name" value="TetR_N"/>
    <property type="match status" value="1"/>
</dbReference>